<feature type="non-terminal residue" evidence="2">
    <location>
        <position position="54"/>
    </location>
</feature>
<name>C5KZF1_PERM5</name>
<evidence type="ECO:0000256" key="1">
    <source>
        <dbReference type="SAM" id="SignalP"/>
    </source>
</evidence>
<evidence type="ECO:0000313" key="2">
    <source>
        <dbReference type="EMBL" id="EER10143.1"/>
    </source>
</evidence>
<feature type="signal peptide" evidence="1">
    <location>
        <begin position="1"/>
        <end position="19"/>
    </location>
</feature>
<dbReference type="RefSeq" id="XP_002778348.1">
    <property type="nucleotide sequence ID" value="XM_002778302.1"/>
</dbReference>
<protein>
    <submittedName>
        <fullName evidence="2">Uncharacterized protein</fullName>
    </submittedName>
</protein>
<dbReference type="InParanoid" id="C5KZF1"/>
<dbReference type="Proteomes" id="UP000007800">
    <property type="component" value="Unassembled WGS sequence"/>
</dbReference>
<feature type="non-terminal residue" evidence="2">
    <location>
        <position position="1"/>
    </location>
</feature>
<dbReference type="EMBL" id="GG677808">
    <property type="protein sequence ID" value="EER10143.1"/>
    <property type="molecule type" value="Genomic_DNA"/>
</dbReference>
<dbReference type="GeneID" id="9038530"/>
<sequence>IRFVFGLLFNIPGCLVASSADTDAVESTTAISTYMPLRGQREAGRVVGFDVKGR</sequence>
<keyword evidence="3" id="KW-1185">Reference proteome</keyword>
<gene>
    <name evidence="2" type="ORF">Pmar_PMAR001318</name>
</gene>
<organism evidence="3">
    <name type="scientific">Perkinsus marinus (strain ATCC 50983 / TXsc)</name>
    <dbReference type="NCBI Taxonomy" id="423536"/>
    <lineage>
        <taxon>Eukaryota</taxon>
        <taxon>Sar</taxon>
        <taxon>Alveolata</taxon>
        <taxon>Perkinsozoa</taxon>
        <taxon>Perkinsea</taxon>
        <taxon>Perkinsida</taxon>
        <taxon>Perkinsidae</taxon>
        <taxon>Perkinsus</taxon>
    </lineage>
</organism>
<feature type="chain" id="PRO_5002952188" evidence="1">
    <location>
        <begin position="20"/>
        <end position="54"/>
    </location>
</feature>
<keyword evidence="1" id="KW-0732">Signal</keyword>
<dbReference type="AlphaFoldDB" id="C5KZF1"/>
<reference evidence="2 3" key="1">
    <citation type="submission" date="2008-07" db="EMBL/GenBank/DDBJ databases">
        <authorList>
            <person name="El-Sayed N."/>
            <person name="Caler E."/>
            <person name="Inman J."/>
            <person name="Amedeo P."/>
            <person name="Hass B."/>
            <person name="Wortman J."/>
        </authorList>
    </citation>
    <scope>NUCLEOTIDE SEQUENCE [LARGE SCALE GENOMIC DNA]</scope>
    <source>
        <strain evidence="3">ATCC 50983 / TXsc</strain>
    </source>
</reference>
<proteinExistence type="predicted"/>
<evidence type="ECO:0000313" key="3">
    <source>
        <dbReference type="Proteomes" id="UP000007800"/>
    </source>
</evidence>
<accession>C5KZF1</accession>